<organism evidence="1 2">
    <name type="scientific">Discina gigas</name>
    <dbReference type="NCBI Taxonomy" id="1032678"/>
    <lineage>
        <taxon>Eukaryota</taxon>
        <taxon>Fungi</taxon>
        <taxon>Dikarya</taxon>
        <taxon>Ascomycota</taxon>
        <taxon>Pezizomycotina</taxon>
        <taxon>Pezizomycetes</taxon>
        <taxon>Pezizales</taxon>
        <taxon>Discinaceae</taxon>
        <taxon>Discina</taxon>
    </lineage>
</organism>
<dbReference type="InterPro" id="IPR015915">
    <property type="entry name" value="Kelch-typ_b-propeller"/>
</dbReference>
<reference evidence="1 2" key="1">
    <citation type="submission" date="2024-02" db="EMBL/GenBank/DDBJ databases">
        <title>Discinaceae phylogenomics.</title>
        <authorList>
            <person name="Dirks A.C."/>
            <person name="James T.Y."/>
        </authorList>
    </citation>
    <scope>NUCLEOTIDE SEQUENCE [LARGE SCALE GENOMIC DNA]</scope>
    <source>
        <strain evidence="1 2">ACD0624</strain>
    </source>
</reference>
<dbReference type="EMBL" id="JBBBZM010000589">
    <property type="protein sequence ID" value="KAL0630494.1"/>
    <property type="molecule type" value="Genomic_DNA"/>
</dbReference>
<dbReference type="SUPFAM" id="SSF117281">
    <property type="entry name" value="Kelch motif"/>
    <property type="match status" value="1"/>
</dbReference>
<protein>
    <submittedName>
        <fullName evidence="1">Uncharacterized protein</fullName>
    </submittedName>
</protein>
<name>A0ABR3G3I2_9PEZI</name>
<dbReference type="Proteomes" id="UP001447188">
    <property type="component" value="Unassembled WGS sequence"/>
</dbReference>
<evidence type="ECO:0000313" key="1">
    <source>
        <dbReference type="EMBL" id="KAL0630494.1"/>
    </source>
</evidence>
<comment type="caution">
    <text evidence="1">The sequence shown here is derived from an EMBL/GenBank/DDBJ whole genome shotgun (WGS) entry which is preliminary data.</text>
</comment>
<sequence>MPSDWIYVDFGLATLAGTGSPYTYWRRPFAIDLSAPFNPTEFFTSKAYVSIGVPESLPATLRGAIWVDEAETIYKQAPNSTRPIDNLLTPIRFGGAFPDSDLWGLNKNGSKNLDLVVRPAEIWTLETVNFTWNKLPPPGGDPVSGVKSGGEAYSSELGFFASGYLSNQTDSKFANWTGGVTEILNALLTYDMANNTFVNKTTPFDTFTLSNLVHVPVGEKGILLSLGGVSIKKGMFNWTFNRYAFCTSVAVASDNSSYNIIIHGGMSMNNLEGFSDTYLLSLPSFEFFELDKGKSNSHRIEHTCHLRKNKLFIIGGRDMSQEDPKWGGWTTGSCDPQGLINILDINTLQWDSTYDPIDAKDYLVHKSIYDVIGGK</sequence>
<keyword evidence="2" id="KW-1185">Reference proteome</keyword>
<proteinExistence type="predicted"/>
<evidence type="ECO:0000313" key="2">
    <source>
        <dbReference type="Proteomes" id="UP001447188"/>
    </source>
</evidence>
<gene>
    <name evidence="1" type="ORF">Q9L58_010659</name>
</gene>
<dbReference type="Gene3D" id="2.120.10.80">
    <property type="entry name" value="Kelch-type beta propeller"/>
    <property type="match status" value="1"/>
</dbReference>
<accession>A0ABR3G3I2</accession>